<evidence type="ECO:0000313" key="2">
    <source>
        <dbReference type="EMBL" id="SFH33897.1"/>
    </source>
</evidence>
<reference evidence="3 5" key="2">
    <citation type="submission" date="2019-03" db="EMBL/GenBank/DDBJ databases">
        <title>Genomics of glacier-inhabiting Cryobacterium strains.</title>
        <authorList>
            <person name="Liu Q."/>
            <person name="Xin Y.-H."/>
        </authorList>
    </citation>
    <scope>NUCLEOTIDE SEQUENCE [LARGE SCALE GENOMIC DNA]</scope>
    <source>
        <strain evidence="3 5">Hh34</strain>
    </source>
</reference>
<sequence>MALTVLLDLRLKAEAVANAPAMLRDILTGTRAFDGCLGVDVLVDAEDSSHLILLERWASAEADSAYRAWRAGAGATELGSLLVSAPQVSQFEIATDI</sequence>
<feature type="domain" description="ABM" evidence="1">
    <location>
        <begin position="3"/>
        <end position="91"/>
    </location>
</feature>
<dbReference type="Proteomes" id="UP000297963">
    <property type="component" value="Unassembled WGS sequence"/>
</dbReference>
<dbReference type="EMBL" id="FOPW01000003">
    <property type="protein sequence ID" value="SFH33897.1"/>
    <property type="molecule type" value="Genomic_DNA"/>
</dbReference>
<evidence type="ECO:0000313" key="4">
    <source>
        <dbReference type="Proteomes" id="UP000199681"/>
    </source>
</evidence>
<dbReference type="SUPFAM" id="SSF54909">
    <property type="entry name" value="Dimeric alpha+beta barrel"/>
    <property type="match status" value="1"/>
</dbReference>
<proteinExistence type="predicted"/>
<reference evidence="2 4" key="1">
    <citation type="submission" date="2016-10" db="EMBL/GenBank/DDBJ databases">
        <authorList>
            <person name="Varghese N."/>
            <person name="Submissions S."/>
        </authorList>
    </citation>
    <scope>NUCLEOTIDE SEQUENCE [LARGE SCALE GENOMIC DNA]</scope>
    <source>
        <strain evidence="2 4">GMCC 1.11211</strain>
    </source>
</reference>
<keyword evidence="3" id="KW-0560">Oxidoreductase</keyword>
<dbReference type="Pfam" id="PF03992">
    <property type="entry name" value="ABM"/>
    <property type="match status" value="1"/>
</dbReference>
<keyword evidence="3" id="KW-0503">Monooxygenase</keyword>
<comment type="caution">
    <text evidence="3">The sequence shown here is derived from an EMBL/GenBank/DDBJ whole genome shotgun (WGS) entry which is preliminary data.</text>
</comment>
<dbReference type="RefSeq" id="WP_092448665.1">
    <property type="nucleotide sequence ID" value="NZ_BKAC01000001.1"/>
</dbReference>
<keyword evidence="4" id="KW-1185">Reference proteome</keyword>
<dbReference type="GO" id="GO:0004497">
    <property type="term" value="F:monooxygenase activity"/>
    <property type="evidence" value="ECO:0007669"/>
    <property type="project" value="UniProtKB-KW"/>
</dbReference>
<evidence type="ECO:0000313" key="5">
    <source>
        <dbReference type="Proteomes" id="UP000297963"/>
    </source>
</evidence>
<evidence type="ECO:0000313" key="3">
    <source>
        <dbReference type="EMBL" id="TFB82856.1"/>
    </source>
</evidence>
<dbReference type="InterPro" id="IPR007138">
    <property type="entry name" value="ABM_dom"/>
</dbReference>
<dbReference type="PROSITE" id="PS51725">
    <property type="entry name" value="ABM"/>
    <property type="match status" value="1"/>
</dbReference>
<dbReference type="AlphaFoldDB" id="A0A1I2Z7T4"/>
<dbReference type="EMBL" id="SOFE01000023">
    <property type="protein sequence ID" value="TFB82856.1"/>
    <property type="molecule type" value="Genomic_DNA"/>
</dbReference>
<protein>
    <submittedName>
        <fullName evidence="3">Antibiotic biosynthesis monooxygenase</fullName>
    </submittedName>
    <submittedName>
        <fullName evidence="2">Quinol monooxygenase YgiN</fullName>
    </submittedName>
</protein>
<dbReference type="Gene3D" id="3.30.70.100">
    <property type="match status" value="1"/>
</dbReference>
<gene>
    <name evidence="3" type="ORF">E3O11_13485</name>
    <name evidence="2" type="ORF">SAMN05216274_103216</name>
</gene>
<organism evidence="3 5">
    <name type="scientific">Cryobacterium levicorallinum</name>
    <dbReference type="NCBI Taxonomy" id="995038"/>
    <lineage>
        <taxon>Bacteria</taxon>
        <taxon>Bacillati</taxon>
        <taxon>Actinomycetota</taxon>
        <taxon>Actinomycetes</taxon>
        <taxon>Micrococcales</taxon>
        <taxon>Microbacteriaceae</taxon>
        <taxon>Cryobacterium</taxon>
    </lineage>
</organism>
<dbReference type="STRING" id="995038.SAMN05216274_103216"/>
<dbReference type="Proteomes" id="UP000199681">
    <property type="component" value="Unassembled WGS sequence"/>
</dbReference>
<dbReference type="InterPro" id="IPR011008">
    <property type="entry name" value="Dimeric_a/b-barrel"/>
</dbReference>
<name>A0A1I2Z7T4_9MICO</name>
<evidence type="ECO:0000259" key="1">
    <source>
        <dbReference type="PROSITE" id="PS51725"/>
    </source>
</evidence>
<accession>A0A1I2Z7T4</accession>